<name>A0ABU9E7R2_9BACT</name>
<comment type="caution">
    <text evidence="2">The sequence shown here is derived from an EMBL/GenBank/DDBJ whole genome shotgun (WGS) entry which is preliminary data.</text>
</comment>
<evidence type="ECO:0000259" key="1">
    <source>
        <dbReference type="Pfam" id="PF01883"/>
    </source>
</evidence>
<dbReference type="EMBL" id="JBBHLI010000001">
    <property type="protein sequence ID" value="MEK9499655.1"/>
    <property type="molecule type" value="Genomic_DNA"/>
</dbReference>
<dbReference type="Proteomes" id="UP001484239">
    <property type="component" value="Unassembled WGS sequence"/>
</dbReference>
<sequence>MAVTEKDVRKALKTVKDPELNIDLVTLGLVYDIEVHDASVQAVISLTSPMCPVAGQIVEDCRIAILAMDEVDEADVQLTFDPPWTPERISPLIRSSLGL</sequence>
<dbReference type="InterPro" id="IPR002744">
    <property type="entry name" value="MIP18-like"/>
</dbReference>
<proteinExistence type="predicted"/>
<feature type="domain" description="MIP18 family-like" evidence="1">
    <location>
        <begin position="5"/>
        <end position="76"/>
    </location>
</feature>
<keyword evidence="3" id="KW-1185">Reference proteome</keyword>
<evidence type="ECO:0000313" key="2">
    <source>
        <dbReference type="EMBL" id="MEK9499655.1"/>
    </source>
</evidence>
<accession>A0ABU9E7R2</accession>
<dbReference type="PANTHER" id="PTHR42831">
    <property type="entry name" value="FE-S PROTEIN MATURATION AUXILIARY FACTOR YITW"/>
    <property type="match status" value="1"/>
</dbReference>
<evidence type="ECO:0000313" key="3">
    <source>
        <dbReference type="Proteomes" id="UP001484239"/>
    </source>
</evidence>
<dbReference type="Gene3D" id="3.30.300.130">
    <property type="entry name" value="Fe-S cluster assembly (FSCA)"/>
    <property type="match status" value="1"/>
</dbReference>
<dbReference type="InterPro" id="IPR052339">
    <property type="entry name" value="Fe-S_Maturation_MIP18"/>
</dbReference>
<reference evidence="2 3" key="1">
    <citation type="submission" date="2024-02" db="EMBL/GenBank/DDBJ databases">
        <title>A novel Gemmatimonadota bacterium.</title>
        <authorList>
            <person name="Du Z.-J."/>
            <person name="Ye Y.-Q."/>
        </authorList>
    </citation>
    <scope>NUCLEOTIDE SEQUENCE [LARGE SCALE GENOMIC DNA]</scope>
    <source>
        <strain evidence="2 3">DH-20</strain>
    </source>
</reference>
<dbReference type="InterPro" id="IPR034904">
    <property type="entry name" value="FSCA_dom_sf"/>
</dbReference>
<dbReference type="Pfam" id="PF01883">
    <property type="entry name" value="FeS_assembly_P"/>
    <property type="match status" value="1"/>
</dbReference>
<protein>
    <submittedName>
        <fullName evidence="2">Metal-sulfur cluster assembly factor</fullName>
    </submittedName>
</protein>
<organism evidence="2 3">
    <name type="scientific">Gaopeijia maritima</name>
    <dbReference type="NCBI Taxonomy" id="3119007"/>
    <lineage>
        <taxon>Bacteria</taxon>
        <taxon>Pseudomonadati</taxon>
        <taxon>Gemmatimonadota</taxon>
        <taxon>Longimicrobiia</taxon>
        <taxon>Gaopeijiales</taxon>
        <taxon>Gaopeijiaceae</taxon>
        <taxon>Gaopeijia</taxon>
    </lineage>
</organism>
<dbReference type="RefSeq" id="WP_405282962.1">
    <property type="nucleotide sequence ID" value="NZ_CP144380.1"/>
</dbReference>
<gene>
    <name evidence="2" type="ORF">WI372_01495</name>
</gene>
<dbReference type="SUPFAM" id="SSF117916">
    <property type="entry name" value="Fe-S cluster assembly (FSCA) domain-like"/>
    <property type="match status" value="1"/>
</dbReference>
<dbReference type="PANTHER" id="PTHR42831:SF1">
    <property type="entry name" value="FE-S PROTEIN MATURATION AUXILIARY FACTOR YITW"/>
    <property type="match status" value="1"/>
</dbReference>